<evidence type="ECO:0000259" key="1">
    <source>
        <dbReference type="Pfam" id="PF06985"/>
    </source>
</evidence>
<keyword evidence="3" id="KW-1185">Reference proteome</keyword>
<dbReference type="PANTHER" id="PTHR33112:SF16">
    <property type="entry name" value="HETEROKARYON INCOMPATIBILITY DOMAIN-CONTAINING PROTEIN"/>
    <property type="match status" value="1"/>
</dbReference>
<protein>
    <submittedName>
        <fullName evidence="2">HET-domain-containing protein</fullName>
    </submittedName>
</protein>
<dbReference type="Pfam" id="PF06985">
    <property type="entry name" value="HET"/>
    <property type="match status" value="1"/>
</dbReference>
<sequence length="615" mass="70230">MSNTKSNALAITRDRHIRHGLKPDRIEFLSQYFPNLRDCKQGRMVYSGDDGSLLKLCLMLDDGCDLCKCLSLALQKYSGNLEGPVQAIYKKKSCLCLDYKPSSTRFPTYLLLTLYGSSRITILHFKLQLPDPAIGPRDDPIEVGSGPSFYRSSNLPAQLDICQVASYARRWLQECEKFHTECATGSLKWYPRRVLDLSSREEGSIKLLETGGTVLGPYATVSYCWGKSSLPIKTTLETLEQHLQNLQWDNLPICFQEMIQICWAIGIEYLWIDAICIIQDSPEDWELESAVMGTIYANARLTLAVTALQNPSESVLRDRYILSRFRGFEERWPLASVIVSQGRRTSRFSAYSPLNSRGWVMQERLLSPRTLFFHASELAWECTGSTLCECGHLDVRHLDSHDQERYSGHLQLRRMLHEKTGLEDDDVVCDVWMSLLARYASLNLSYGMNRLAALSGLAARFDSGVYGQYIAGIWTGMLPQALSYRMRCSCETPHYRGLTDSHAPSWSWASAPLCQSPYIYSYGIFLIRDKCPTFELVSVDVKHREKNPFGWTEFARLTIRAKVLQCSVSLQTKGIKAIYYLYVNRKEEETDSMPSDLIFRQFRPDYNRPIEDNTA</sequence>
<evidence type="ECO:0000313" key="2">
    <source>
        <dbReference type="EMBL" id="KAF2846587.1"/>
    </source>
</evidence>
<dbReference type="PANTHER" id="PTHR33112">
    <property type="entry name" value="DOMAIN PROTEIN, PUTATIVE-RELATED"/>
    <property type="match status" value="1"/>
</dbReference>
<name>A0A6A7AW49_9PLEO</name>
<organism evidence="2 3">
    <name type="scientific">Plenodomus tracheiphilus IPT5</name>
    <dbReference type="NCBI Taxonomy" id="1408161"/>
    <lineage>
        <taxon>Eukaryota</taxon>
        <taxon>Fungi</taxon>
        <taxon>Dikarya</taxon>
        <taxon>Ascomycota</taxon>
        <taxon>Pezizomycotina</taxon>
        <taxon>Dothideomycetes</taxon>
        <taxon>Pleosporomycetidae</taxon>
        <taxon>Pleosporales</taxon>
        <taxon>Pleosporineae</taxon>
        <taxon>Leptosphaeriaceae</taxon>
        <taxon>Plenodomus</taxon>
    </lineage>
</organism>
<feature type="non-terminal residue" evidence="2">
    <location>
        <position position="615"/>
    </location>
</feature>
<proteinExistence type="predicted"/>
<dbReference type="OrthoDB" id="3486565at2759"/>
<reference evidence="2" key="1">
    <citation type="submission" date="2020-01" db="EMBL/GenBank/DDBJ databases">
        <authorList>
            <consortium name="DOE Joint Genome Institute"/>
            <person name="Haridas S."/>
            <person name="Albert R."/>
            <person name="Binder M."/>
            <person name="Bloem J."/>
            <person name="Labutti K."/>
            <person name="Salamov A."/>
            <person name="Andreopoulos B."/>
            <person name="Baker S.E."/>
            <person name="Barry K."/>
            <person name="Bills G."/>
            <person name="Bluhm B.H."/>
            <person name="Cannon C."/>
            <person name="Castanera R."/>
            <person name="Culley D.E."/>
            <person name="Daum C."/>
            <person name="Ezra D."/>
            <person name="Gonzalez J.B."/>
            <person name="Henrissat B."/>
            <person name="Kuo A."/>
            <person name="Liang C."/>
            <person name="Lipzen A."/>
            <person name="Lutzoni F."/>
            <person name="Magnuson J."/>
            <person name="Mondo S."/>
            <person name="Nolan M."/>
            <person name="Ohm R."/>
            <person name="Pangilinan J."/>
            <person name="Park H.-J."/>
            <person name="Ramirez L."/>
            <person name="Alfaro M."/>
            <person name="Sun H."/>
            <person name="Tritt A."/>
            <person name="Yoshinaga Y."/>
            <person name="Zwiers L.-H."/>
            <person name="Turgeon B.G."/>
            <person name="Goodwin S.B."/>
            <person name="Spatafora J.W."/>
            <person name="Crous P.W."/>
            <person name="Grigoriev I.V."/>
        </authorList>
    </citation>
    <scope>NUCLEOTIDE SEQUENCE</scope>
    <source>
        <strain evidence="2">IPT5</strain>
    </source>
</reference>
<dbReference type="Proteomes" id="UP000799423">
    <property type="component" value="Unassembled WGS sequence"/>
</dbReference>
<dbReference type="EMBL" id="MU006333">
    <property type="protein sequence ID" value="KAF2846587.1"/>
    <property type="molecule type" value="Genomic_DNA"/>
</dbReference>
<evidence type="ECO:0000313" key="3">
    <source>
        <dbReference type="Proteomes" id="UP000799423"/>
    </source>
</evidence>
<dbReference type="InterPro" id="IPR010730">
    <property type="entry name" value="HET"/>
</dbReference>
<gene>
    <name evidence="2" type="ORF">T440DRAFT_432225</name>
</gene>
<dbReference type="AlphaFoldDB" id="A0A6A7AW49"/>
<accession>A0A6A7AW49</accession>
<feature type="domain" description="Heterokaryon incompatibility" evidence="1">
    <location>
        <begin position="218"/>
        <end position="363"/>
    </location>
</feature>